<evidence type="ECO:0000313" key="2">
    <source>
        <dbReference type="EMBL" id="MCQ4040511.1"/>
    </source>
</evidence>
<evidence type="ECO:0000313" key="3">
    <source>
        <dbReference type="Proteomes" id="UP001206206"/>
    </source>
</evidence>
<reference evidence="2 3" key="1">
    <citation type="submission" date="2022-06" db="EMBL/GenBank/DDBJ databases">
        <title>Draft genome sequence of type strain Streptomyces rubrisoli DSM 42083.</title>
        <authorList>
            <person name="Duangmal K."/>
            <person name="Klaysubun C."/>
        </authorList>
    </citation>
    <scope>NUCLEOTIDE SEQUENCE [LARGE SCALE GENOMIC DNA]</scope>
    <source>
        <strain evidence="2 3">DSM 42083</strain>
    </source>
</reference>
<sequence>MSTGGDPSWGTPGKDEGGEDDHTFADVLNAFSFDNARRRRKKSRPSGAPGEAASREGRESPPPAPTPAFPTAPADDEQQPGTWRHEPQPSIWDSGQWESGQGEKQESASIVRAYAWTGGRTRSHYDFQIETLVTTTELGHRSADATQADHQAVIVLCSEPRSVAEIAALLSVPLGVAKVILSDMAEHGLISVHQTATENGDVPDRTLLERVLSGLRRL</sequence>
<feature type="compositionally biased region" description="Pro residues" evidence="1">
    <location>
        <begin position="60"/>
        <end position="70"/>
    </location>
</feature>
<feature type="region of interest" description="Disordered" evidence="1">
    <location>
        <begin position="1"/>
        <end position="105"/>
    </location>
</feature>
<dbReference type="EMBL" id="JANFNH010000001">
    <property type="protein sequence ID" value="MCQ4040511.1"/>
    <property type="molecule type" value="Genomic_DNA"/>
</dbReference>
<dbReference type="PANTHER" id="PTHR36221:SF1">
    <property type="entry name" value="DUF742 DOMAIN-CONTAINING PROTEIN"/>
    <property type="match status" value="1"/>
</dbReference>
<feature type="compositionally biased region" description="Basic and acidic residues" evidence="1">
    <location>
        <begin position="13"/>
        <end position="24"/>
    </location>
</feature>
<organism evidence="2 3">
    <name type="scientific">Streptantibioticus rubrisoli</name>
    <dbReference type="NCBI Taxonomy" id="1387313"/>
    <lineage>
        <taxon>Bacteria</taxon>
        <taxon>Bacillati</taxon>
        <taxon>Actinomycetota</taxon>
        <taxon>Actinomycetes</taxon>
        <taxon>Kitasatosporales</taxon>
        <taxon>Streptomycetaceae</taxon>
        <taxon>Streptantibioticus</taxon>
    </lineage>
</organism>
<name>A0ABT1P566_9ACTN</name>
<keyword evidence="3" id="KW-1185">Reference proteome</keyword>
<gene>
    <name evidence="2" type="ORF">NON19_00370</name>
</gene>
<accession>A0ABT1P566</accession>
<evidence type="ECO:0000256" key="1">
    <source>
        <dbReference type="SAM" id="MobiDB-lite"/>
    </source>
</evidence>
<protein>
    <submittedName>
        <fullName evidence="2">DUF742 domain-containing protein</fullName>
    </submittedName>
</protein>
<dbReference type="InterPro" id="IPR007995">
    <property type="entry name" value="DUF742"/>
</dbReference>
<proteinExistence type="predicted"/>
<dbReference type="Proteomes" id="UP001206206">
    <property type="component" value="Unassembled WGS sequence"/>
</dbReference>
<dbReference type="RefSeq" id="WP_255924462.1">
    <property type="nucleotide sequence ID" value="NZ_JANFNH010000001.1"/>
</dbReference>
<comment type="caution">
    <text evidence="2">The sequence shown here is derived from an EMBL/GenBank/DDBJ whole genome shotgun (WGS) entry which is preliminary data.</text>
</comment>
<dbReference type="PANTHER" id="PTHR36221">
    <property type="entry name" value="DUF742 DOMAIN-CONTAINING PROTEIN"/>
    <property type="match status" value="1"/>
</dbReference>
<dbReference type="Pfam" id="PF05331">
    <property type="entry name" value="DUF742"/>
    <property type="match status" value="1"/>
</dbReference>